<name>A0A1S1HD57_9SPHN</name>
<dbReference type="AlphaFoldDB" id="A0A1S1HD57"/>
<keyword evidence="7 10" id="KW-0378">Hydrolase</keyword>
<dbReference type="Gene3D" id="3.40.190.80">
    <property type="match status" value="1"/>
</dbReference>
<dbReference type="InterPro" id="IPR033942">
    <property type="entry name" value="IMPase"/>
</dbReference>
<comment type="similarity">
    <text evidence="3 10">Belongs to the inositol monophosphatase superfamily.</text>
</comment>
<feature type="binding site" evidence="9">
    <location>
        <position position="221"/>
    </location>
    <ligand>
        <name>Mg(2+)</name>
        <dbReference type="ChEBI" id="CHEBI:18420"/>
        <label>1</label>
        <note>catalytic</note>
    </ligand>
</feature>
<evidence type="ECO:0000256" key="9">
    <source>
        <dbReference type="PIRSR" id="PIRSR600760-2"/>
    </source>
</evidence>
<dbReference type="PROSITE" id="PS00630">
    <property type="entry name" value="IMP_2"/>
    <property type="match status" value="1"/>
</dbReference>
<dbReference type="PRINTS" id="PR01959">
    <property type="entry name" value="SBIMPHPHTASE"/>
</dbReference>
<dbReference type="EMBL" id="MIPT01000001">
    <property type="protein sequence ID" value="OHT20125.1"/>
    <property type="molecule type" value="Genomic_DNA"/>
</dbReference>
<dbReference type="SUPFAM" id="SSF56655">
    <property type="entry name" value="Carbohydrate phosphatase"/>
    <property type="match status" value="1"/>
</dbReference>
<dbReference type="GO" id="GO:0007165">
    <property type="term" value="P:signal transduction"/>
    <property type="evidence" value="ECO:0007669"/>
    <property type="project" value="TreeGrafter"/>
</dbReference>
<evidence type="ECO:0000256" key="7">
    <source>
        <dbReference type="ARBA" id="ARBA00022801"/>
    </source>
</evidence>
<gene>
    <name evidence="11" type="primary">suhB_3</name>
    <name evidence="11" type="ORF">BHE75_02120</name>
</gene>
<dbReference type="EC" id="3.1.3.25" evidence="4 10"/>
<comment type="caution">
    <text evidence="11">The sequence shown here is derived from an EMBL/GenBank/DDBJ whole genome shotgun (WGS) entry which is preliminary data.</text>
</comment>
<keyword evidence="12" id="KW-1185">Reference proteome</keyword>
<dbReference type="GO" id="GO:0006020">
    <property type="term" value="P:inositol metabolic process"/>
    <property type="evidence" value="ECO:0007669"/>
    <property type="project" value="TreeGrafter"/>
</dbReference>
<dbReference type="PANTHER" id="PTHR20854">
    <property type="entry name" value="INOSITOL MONOPHOSPHATASE"/>
    <property type="match status" value="1"/>
</dbReference>
<evidence type="ECO:0000256" key="4">
    <source>
        <dbReference type="ARBA" id="ARBA00013106"/>
    </source>
</evidence>
<dbReference type="PROSITE" id="PS00629">
    <property type="entry name" value="IMP_1"/>
    <property type="match status" value="1"/>
</dbReference>
<evidence type="ECO:0000256" key="10">
    <source>
        <dbReference type="RuleBase" id="RU364068"/>
    </source>
</evidence>
<dbReference type="InterPro" id="IPR022337">
    <property type="entry name" value="Inositol_monophosphatase_SuhB"/>
</dbReference>
<dbReference type="RefSeq" id="WP_070933817.1">
    <property type="nucleotide sequence ID" value="NZ_MIPT01000001.1"/>
</dbReference>
<dbReference type="GO" id="GO:0046854">
    <property type="term" value="P:phosphatidylinositol phosphate biosynthetic process"/>
    <property type="evidence" value="ECO:0007669"/>
    <property type="project" value="InterPro"/>
</dbReference>
<sequence length="274" mass="30229">MVAHSGLITVMERAARKAGPRLRRDFNEVQQLQVSRKGPADFVSMADKRAEQTLYEELKKARPDWGFVMEERGEIAGDPDKSRWIVDPLDGTSNFLHGIPHFAISIAVEDPRGPGGRPEITHGLVYQPLTDESFWAEKGRGAWLQDRRLRVSARRDLLESLVATGIPFAGHGDFKQWSAIFAAVAPEVAGIRRFGAASLDLAWVAAGRFDAFWESDLQPWDVAAGMLMVREAGGFVTDFRGGDRAVERSEFLAASDGLHSKLHKLVAGALKAPR</sequence>
<feature type="binding site" evidence="9">
    <location>
        <position position="87"/>
    </location>
    <ligand>
        <name>Mg(2+)</name>
        <dbReference type="ChEBI" id="CHEBI:18420"/>
        <label>1</label>
        <note>catalytic</note>
    </ligand>
</feature>
<dbReference type="OrthoDB" id="9785695at2"/>
<evidence type="ECO:0000313" key="11">
    <source>
        <dbReference type="EMBL" id="OHT20125.1"/>
    </source>
</evidence>
<evidence type="ECO:0000256" key="5">
    <source>
        <dbReference type="ARBA" id="ARBA00019784"/>
    </source>
</evidence>
<dbReference type="GO" id="GO:0046872">
    <property type="term" value="F:metal ion binding"/>
    <property type="evidence" value="ECO:0007669"/>
    <property type="project" value="UniProtKB-KW"/>
</dbReference>
<dbReference type="InterPro" id="IPR020583">
    <property type="entry name" value="Inositol_monoP_metal-BS"/>
</dbReference>
<accession>A0A1S1HD57</accession>
<evidence type="ECO:0000256" key="6">
    <source>
        <dbReference type="ARBA" id="ARBA00022723"/>
    </source>
</evidence>
<dbReference type="Proteomes" id="UP000179467">
    <property type="component" value="Unassembled WGS sequence"/>
</dbReference>
<keyword evidence="6 9" id="KW-0479">Metal-binding</keyword>
<evidence type="ECO:0000256" key="2">
    <source>
        <dbReference type="ARBA" id="ARBA00001946"/>
    </source>
</evidence>
<dbReference type="FunFam" id="3.30.540.10:FF:000003">
    <property type="entry name" value="Inositol-1-monophosphatase"/>
    <property type="match status" value="1"/>
</dbReference>
<reference evidence="11 12" key="1">
    <citation type="submission" date="2016-09" db="EMBL/GenBank/DDBJ databases">
        <title>Metabolic pathway, cell adaptation mechanisms and a novel monoxygenase revealed through proteogenomic-transcription analysis of a Sphingomonas haloaromaticamans strain degrading the fungicide ortho-phenylphenol.</title>
        <authorList>
            <person name="Perruchon C."/>
            <person name="Papadopoulou E.S."/>
            <person name="Rousidou C."/>
            <person name="Vasileiadis S."/>
            <person name="Tanou G."/>
            <person name="Amoutzias G."/>
            <person name="Molassiotis A."/>
            <person name="Karpouzas D.G."/>
        </authorList>
    </citation>
    <scope>NUCLEOTIDE SEQUENCE [LARGE SCALE GENOMIC DNA]</scope>
    <source>
        <strain evidence="11 12">P3</strain>
    </source>
</reference>
<evidence type="ECO:0000256" key="1">
    <source>
        <dbReference type="ARBA" id="ARBA00001033"/>
    </source>
</evidence>
<protein>
    <recommendedName>
        <fullName evidence="5 10">Inositol-1-monophosphatase</fullName>
        <ecNumber evidence="4 10">3.1.3.25</ecNumber>
    </recommendedName>
</protein>
<dbReference type="InterPro" id="IPR000760">
    <property type="entry name" value="Inositol_monophosphatase-like"/>
</dbReference>
<feature type="binding site" evidence="9">
    <location>
        <position position="90"/>
    </location>
    <ligand>
        <name>Mg(2+)</name>
        <dbReference type="ChEBI" id="CHEBI:18420"/>
        <label>2</label>
    </ligand>
</feature>
<feature type="binding site" evidence="9">
    <location>
        <position position="70"/>
    </location>
    <ligand>
        <name>Mg(2+)</name>
        <dbReference type="ChEBI" id="CHEBI:18420"/>
        <label>1</label>
        <note>catalytic</note>
    </ligand>
</feature>
<dbReference type="Pfam" id="PF00459">
    <property type="entry name" value="Inositol_P"/>
    <property type="match status" value="1"/>
</dbReference>
<dbReference type="GO" id="GO:0008934">
    <property type="term" value="F:inositol monophosphate 1-phosphatase activity"/>
    <property type="evidence" value="ECO:0007669"/>
    <property type="project" value="InterPro"/>
</dbReference>
<comment type="cofactor">
    <cofactor evidence="2 9 10">
        <name>Mg(2+)</name>
        <dbReference type="ChEBI" id="CHEBI:18420"/>
    </cofactor>
</comment>
<organism evidence="11 12">
    <name type="scientific">Edaphosphingomonas haloaromaticamans</name>
    <dbReference type="NCBI Taxonomy" id="653954"/>
    <lineage>
        <taxon>Bacteria</taxon>
        <taxon>Pseudomonadati</taxon>
        <taxon>Pseudomonadota</taxon>
        <taxon>Alphaproteobacteria</taxon>
        <taxon>Sphingomonadales</taxon>
        <taxon>Rhizorhabdaceae</taxon>
        <taxon>Edaphosphingomonas</taxon>
    </lineage>
</organism>
<comment type="catalytic activity">
    <reaction evidence="1 10">
        <text>a myo-inositol phosphate + H2O = myo-inositol + phosphate</text>
        <dbReference type="Rhea" id="RHEA:24056"/>
        <dbReference type="ChEBI" id="CHEBI:15377"/>
        <dbReference type="ChEBI" id="CHEBI:17268"/>
        <dbReference type="ChEBI" id="CHEBI:43474"/>
        <dbReference type="ChEBI" id="CHEBI:84139"/>
        <dbReference type="EC" id="3.1.3.25"/>
    </reaction>
</comment>
<evidence type="ECO:0000313" key="12">
    <source>
        <dbReference type="Proteomes" id="UP000179467"/>
    </source>
</evidence>
<dbReference type="Gene3D" id="3.30.540.10">
    <property type="entry name" value="Fructose-1,6-Bisphosphatase, subunit A, domain 1"/>
    <property type="match status" value="1"/>
</dbReference>
<evidence type="ECO:0000256" key="3">
    <source>
        <dbReference type="ARBA" id="ARBA00009759"/>
    </source>
</evidence>
<keyword evidence="8 9" id="KW-0460">Magnesium</keyword>
<feature type="binding site" evidence="9">
    <location>
        <position position="89"/>
    </location>
    <ligand>
        <name>Mg(2+)</name>
        <dbReference type="ChEBI" id="CHEBI:18420"/>
        <label>1</label>
        <note>catalytic</note>
    </ligand>
</feature>
<dbReference type="PRINTS" id="PR00377">
    <property type="entry name" value="IMPHPHTASES"/>
</dbReference>
<dbReference type="PANTHER" id="PTHR20854:SF4">
    <property type="entry name" value="INOSITOL-1-MONOPHOSPHATASE-RELATED"/>
    <property type="match status" value="1"/>
</dbReference>
<dbReference type="InterPro" id="IPR020550">
    <property type="entry name" value="Inositol_monophosphatase_CS"/>
</dbReference>
<evidence type="ECO:0000256" key="8">
    <source>
        <dbReference type="ARBA" id="ARBA00022842"/>
    </source>
</evidence>
<dbReference type="CDD" id="cd01639">
    <property type="entry name" value="IMPase"/>
    <property type="match status" value="1"/>
</dbReference>
<proteinExistence type="inferred from homology"/>